<keyword evidence="2" id="KW-1185">Reference proteome</keyword>
<accession>A0A4U8UFJ7</accession>
<organism evidence="1 2">
    <name type="scientific">Helicobacter apodemus</name>
    <dbReference type="NCBI Taxonomy" id="135569"/>
    <lineage>
        <taxon>Bacteria</taxon>
        <taxon>Pseudomonadati</taxon>
        <taxon>Campylobacterota</taxon>
        <taxon>Epsilonproteobacteria</taxon>
        <taxon>Campylobacterales</taxon>
        <taxon>Helicobacteraceae</taxon>
        <taxon>Helicobacter</taxon>
    </lineage>
</organism>
<name>A0A4U8UFJ7_9HELI</name>
<dbReference type="Gene3D" id="3.30.460.10">
    <property type="entry name" value="Beta Polymerase, domain 2"/>
    <property type="match status" value="1"/>
</dbReference>
<reference evidence="1 2" key="1">
    <citation type="journal article" date="2014" name="Genome Announc.">
        <title>Draft genome sequences of eight enterohepatic helicobacter species isolated from both laboratory and wild rodents.</title>
        <authorList>
            <person name="Sheh A."/>
            <person name="Shen Z."/>
            <person name="Fox J.G."/>
        </authorList>
    </citation>
    <scope>NUCLEOTIDE SEQUENCE [LARGE SCALE GENOMIC DNA]</scope>
    <source>
        <strain evidence="1 2">MIT-03-7007</strain>
    </source>
</reference>
<dbReference type="RefSeq" id="WP_034552869.1">
    <property type="nucleotide sequence ID" value="NZ_JRPC02000003.1"/>
</dbReference>
<dbReference type="Proteomes" id="UP000029920">
    <property type="component" value="Unassembled WGS sequence"/>
</dbReference>
<proteinExistence type="predicted"/>
<dbReference type="SUPFAM" id="SSF81301">
    <property type="entry name" value="Nucleotidyltransferase"/>
    <property type="match status" value="1"/>
</dbReference>
<dbReference type="AlphaFoldDB" id="A0A4U8UFJ7"/>
<dbReference type="Pfam" id="PF18144">
    <property type="entry name" value="SMODS"/>
    <property type="match status" value="1"/>
</dbReference>
<protein>
    <submittedName>
        <fullName evidence="1">Nucleotidyltransferase</fullName>
    </submittedName>
</protein>
<comment type="caution">
    <text evidence="1">The sequence shown here is derived from an EMBL/GenBank/DDBJ whole genome shotgun (WGS) entry which is preliminary data.</text>
</comment>
<evidence type="ECO:0000313" key="2">
    <source>
        <dbReference type="Proteomes" id="UP000029920"/>
    </source>
</evidence>
<dbReference type="GO" id="GO:0016740">
    <property type="term" value="F:transferase activity"/>
    <property type="evidence" value="ECO:0007669"/>
    <property type="project" value="UniProtKB-KW"/>
</dbReference>
<dbReference type="InterPro" id="IPR043519">
    <property type="entry name" value="NT_sf"/>
</dbReference>
<sequence length="272" mass="32589">MSVNSYLNNLAEKAIVRDNEKNKIQVSIDTIFQRLQQFDENDEFSITPRNQIEKYFIFGSYKRKTIISRQFDENSDIDIIVIFGKKFEGFLSFEPRNNYPKNPQTYLQKLRDFIELRYPNSLCKQSFPAVVLELNHIKFDLVPAIIDDFGDYKIPNKQNWYQTKVLDWITTNPNDLDDALVNNQTLRRLVRVAKIWNAKQGYIYESYELEKWIVGQYFYGDLENHFYRFCELLPINYNLSQEKKNQIQRLKDLVRKVQYSSDDENCIKCLFE</sequence>
<gene>
    <name evidence="1" type="ORF">LS72_001505</name>
</gene>
<dbReference type="EMBL" id="JRPC02000003">
    <property type="protein sequence ID" value="TLE16793.1"/>
    <property type="molecule type" value="Genomic_DNA"/>
</dbReference>
<evidence type="ECO:0000313" key="1">
    <source>
        <dbReference type="EMBL" id="TLE16793.1"/>
    </source>
</evidence>